<gene>
    <name evidence="2" type="ORF">NSK11_contig00065-0021</name>
</gene>
<dbReference type="Proteomes" id="UP000037179">
    <property type="component" value="Unassembled WGS sequence"/>
</dbReference>
<protein>
    <recommendedName>
        <fullName evidence="1">VOC domain-containing protein</fullName>
    </recommendedName>
</protein>
<proteinExistence type="predicted"/>
<sequence>MTADPRHRIGITAPDVDTAVRFLSALVGPGSVDPATATIRFEPGIEVALHGSNDEPPPRVVDIGTNHLCLRVEDIDAAAAHLDRLPGVEVLGDIITVPDGPIRGNRWIYFRSPWGTLFELQQWPEVPGYFGDTAERLFHGQRPPADGVLPGLLGLDHSGYSVADLDGAIDYLVRAHDGREVLRTEIEAGREFMLAQFGLDVAGTSRMAMVAVGALNLELFQHDVGVQQPPRPLTRHGGNYLALGAEGPISPVDLGLLPRAVVSE</sequence>
<evidence type="ECO:0000259" key="1">
    <source>
        <dbReference type="PROSITE" id="PS51819"/>
    </source>
</evidence>
<dbReference type="RefSeq" id="WP_045438092.1">
    <property type="nucleotide sequence ID" value="NZ_AP028459.1"/>
</dbReference>
<dbReference type="AlphaFoldDB" id="A0ABC9YWF3"/>
<dbReference type="InterPro" id="IPR029068">
    <property type="entry name" value="Glyas_Bleomycin-R_OHBP_Dase"/>
</dbReference>
<evidence type="ECO:0000313" key="3">
    <source>
        <dbReference type="Proteomes" id="UP000037179"/>
    </source>
</evidence>
<dbReference type="SUPFAM" id="SSF54593">
    <property type="entry name" value="Glyoxalase/Bleomycin resistance protein/Dihydroxybiphenyl dioxygenase"/>
    <property type="match status" value="1"/>
</dbReference>
<feature type="domain" description="VOC" evidence="1">
    <location>
        <begin position="5"/>
        <end position="123"/>
    </location>
</feature>
<reference evidence="2 3" key="2">
    <citation type="journal article" date="2016" name="Genome Announc.">
        <title>Draft Genome Sequence of Erythromycin- and Oxytetracycline-Sensitive Nocardia seriolae Strain U-1 (NBRC 110359).</title>
        <authorList>
            <person name="Imajoh M."/>
            <person name="Sukeda M."/>
            <person name="Shimizu M."/>
            <person name="Yamane J."/>
            <person name="Ohnishi K."/>
            <person name="Oshima S."/>
        </authorList>
    </citation>
    <scope>NUCLEOTIDE SEQUENCE [LARGE SCALE GENOMIC DNA]</scope>
    <source>
        <strain evidence="2 3">U-1</strain>
    </source>
</reference>
<dbReference type="Gene3D" id="3.10.180.10">
    <property type="entry name" value="2,3-Dihydroxybiphenyl 1,2-Dioxygenase, domain 1"/>
    <property type="match status" value="2"/>
</dbReference>
<comment type="caution">
    <text evidence="2">The sequence shown here is derived from an EMBL/GenBank/DDBJ whole genome shotgun (WGS) entry which is preliminary data.</text>
</comment>
<evidence type="ECO:0000313" key="2">
    <source>
        <dbReference type="EMBL" id="GAP29839.1"/>
    </source>
</evidence>
<organism evidence="2 3">
    <name type="scientific">Nocardia seriolae</name>
    <dbReference type="NCBI Taxonomy" id="37332"/>
    <lineage>
        <taxon>Bacteria</taxon>
        <taxon>Bacillati</taxon>
        <taxon>Actinomycetota</taxon>
        <taxon>Actinomycetes</taxon>
        <taxon>Mycobacteriales</taxon>
        <taxon>Nocardiaceae</taxon>
        <taxon>Nocardia</taxon>
    </lineage>
</organism>
<dbReference type="InterPro" id="IPR037523">
    <property type="entry name" value="VOC_core"/>
</dbReference>
<dbReference type="PROSITE" id="PS51819">
    <property type="entry name" value="VOC"/>
    <property type="match status" value="1"/>
</dbReference>
<reference evidence="3" key="1">
    <citation type="submission" date="2015-07" db="EMBL/GenBank/DDBJ databases">
        <title>Nocardia seriolae U-1 whole genome shotgun sequence.</title>
        <authorList>
            <person name="Imajoh M."/>
            <person name="Fukumoto Y."/>
            <person name="Sukeda M."/>
            <person name="Yamane J."/>
            <person name="Yamasaki K."/>
            <person name="Shimizu M."/>
            <person name="Ohnishi K."/>
            <person name="Oshima S."/>
        </authorList>
    </citation>
    <scope>NUCLEOTIDE SEQUENCE [LARGE SCALE GENOMIC DNA]</scope>
    <source>
        <strain evidence="3">U-1</strain>
    </source>
</reference>
<name>A0ABC9YWF3_9NOCA</name>
<dbReference type="EMBL" id="BBYQ01000065">
    <property type="protein sequence ID" value="GAP29839.1"/>
    <property type="molecule type" value="Genomic_DNA"/>
</dbReference>
<keyword evidence="3" id="KW-1185">Reference proteome</keyword>
<accession>A0ABC9YWF3</accession>